<name>A0A9D2D6C2_9FIRM</name>
<dbReference type="EMBL" id="DXCF01000014">
    <property type="protein sequence ID" value="HIZ09378.1"/>
    <property type="molecule type" value="Genomic_DNA"/>
</dbReference>
<sequence>DDRFEIYYNYLNRMPPKTDDIGDKSIAESPPNTCSDISKDSSPRKRRGKSLSFFVVTPFRRKRTGRNAGCSRERERSSAEGTPSGVSADSRRSLSFFVVTPFRRKRTGRNAGCSRA</sequence>
<evidence type="ECO:0000313" key="3">
    <source>
        <dbReference type="Proteomes" id="UP000824025"/>
    </source>
</evidence>
<dbReference type="AlphaFoldDB" id="A0A9D2D6C2"/>
<evidence type="ECO:0000313" key="2">
    <source>
        <dbReference type="EMBL" id="HIZ09378.1"/>
    </source>
</evidence>
<proteinExistence type="predicted"/>
<feature type="non-terminal residue" evidence="2">
    <location>
        <position position="1"/>
    </location>
</feature>
<evidence type="ECO:0000256" key="1">
    <source>
        <dbReference type="SAM" id="MobiDB-lite"/>
    </source>
</evidence>
<gene>
    <name evidence="2" type="ORF">H9726_02700</name>
</gene>
<reference evidence="2" key="1">
    <citation type="journal article" date="2021" name="PeerJ">
        <title>Extensive microbial diversity within the chicken gut microbiome revealed by metagenomics and culture.</title>
        <authorList>
            <person name="Gilroy R."/>
            <person name="Ravi A."/>
            <person name="Getino M."/>
            <person name="Pursley I."/>
            <person name="Horton D.L."/>
            <person name="Alikhan N.F."/>
            <person name="Baker D."/>
            <person name="Gharbi K."/>
            <person name="Hall N."/>
            <person name="Watson M."/>
            <person name="Adriaenssens E.M."/>
            <person name="Foster-Nyarko E."/>
            <person name="Jarju S."/>
            <person name="Secka A."/>
            <person name="Antonio M."/>
            <person name="Oren A."/>
            <person name="Chaudhuri R.R."/>
            <person name="La Ragione R."/>
            <person name="Hildebrand F."/>
            <person name="Pallen M.J."/>
        </authorList>
    </citation>
    <scope>NUCLEOTIDE SEQUENCE</scope>
    <source>
        <strain evidence="2">CHK192-19661</strain>
    </source>
</reference>
<dbReference type="Proteomes" id="UP000824025">
    <property type="component" value="Unassembled WGS sequence"/>
</dbReference>
<protein>
    <submittedName>
        <fullName evidence="2">Uncharacterized protein</fullName>
    </submittedName>
</protein>
<organism evidence="2 3">
    <name type="scientific">Candidatus Borkfalkia avicola</name>
    <dbReference type="NCBI Taxonomy" id="2838503"/>
    <lineage>
        <taxon>Bacteria</taxon>
        <taxon>Bacillati</taxon>
        <taxon>Bacillota</taxon>
        <taxon>Clostridia</taxon>
        <taxon>Christensenellales</taxon>
        <taxon>Christensenellaceae</taxon>
        <taxon>Candidatus Borkfalkia</taxon>
    </lineage>
</organism>
<accession>A0A9D2D6C2</accession>
<feature type="region of interest" description="Disordered" evidence="1">
    <location>
        <begin position="13"/>
        <end position="90"/>
    </location>
</feature>
<comment type="caution">
    <text evidence="2">The sequence shown here is derived from an EMBL/GenBank/DDBJ whole genome shotgun (WGS) entry which is preliminary data.</text>
</comment>
<feature type="compositionally biased region" description="Basic and acidic residues" evidence="1">
    <location>
        <begin position="16"/>
        <end position="26"/>
    </location>
</feature>
<reference evidence="2" key="2">
    <citation type="submission" date="2021-04" db="EMBL/GenBank/DDBJ databases">
        <authorList>
            <person name="Gilroy R."/>
        </authorList>
    </citation>
    <scope>NUCLEOTIDE SEQUENCE</scope>
    <source>
        <strain evidence="2">CHK192-19661</strain>
    </source>
</reference>